<dbReference type="PANTHER" id="PTHR11496">
    <property type="entry name" value="ALCOHOL DEHYDROGENASE"/>
    <property type="match status" value="1"/>
</dbReference>
<keyword evidence="6" id="KW-1185">Reference proteome</keyword>
<dbReference type="InterPro" id="IPR056798">
    <property type="entry name" value="ADH_Fe_C"/>
</dbReference>
<dbReference type="EMBL" id="AP021879">
    <property type="protein sequence ID" value="BBO87323.1"/>
    <property type="molecule type" value="Genomic_DNA"/>
</dbReference>
<feature type="domain" description="Fe-containing alcohol dehydrogenase-like C-terminal" evidence="4">
    <location>
        <begin position="181"/>
        <end position="354"/>
    </location>
</feature>
<evidence type="ECO:0000256" key="1">
    <source>
        <dbReference type="ARBA" id="ARBA00007358"/>
    </source>
</evidence>
<dbReference type="SUPFAM" id="SSF56796">
    <property type="entry name" value="Dehydroquinate synthase-like"/>
    <property type="match status" value="1"/>
</dbReference>
<dbReference type="Pfam" id="PF00465">
    <property type="entry name" value="Fe-ADH"/>
    <property type="match status" value="1"/>
</dbReference>
<comment type="similarity">
    <text evidence="1">Belongs to the iron-containing alcohol dehydrogenase family.</text>
</comment>
<dbReference type="Pfam" id="PF25137">
    <property type="entry name" value="ADH_Fe_C"/>
    <property type="match status" value="1"/>
</dbReference>
<protein>
    <submittedName>
        <fullName evidence="5">Alcohol dehydrogenase EutG</fullName>
    </submittedName>
</protein>
<dbReference type="AlphaFoldDB" id="A0A5K8A403"/>
<dbReference type="InterPro" id="IPR001670">
    <property type="entry name" value="ADH_Fe/GldA"/>
</dbReference>
<dbReference type="Proteomes" id="UP000422108">
    <property type="component" value="Chromosome"/>
</dbReference>
<dbReference type="GO" id="GO:0046872">
    <property type="term" value="F:metal ion binding"/>
    <property type="evidence" value="ECO:0007669"/>
    <property type="project" value="InterPro"/>
</dbReference>
<sequence>MAEAFSFFSPLKINCGSHALDHLPFELSVHGARAPLILASPEQIDRPRLAKVVNAFKTSGLTLGIYDRLADRPEADLIPLLTQMFRDGNCDSLVAVGSGAVVDAAKCLNLVVPADPFNGKRDRDRLRPLMLVAVPGGNGDEATGYASDGKQRLASAELVPSVVFIDPEMMHLSDERAIVNAALVALVHAVEAFLEDSIGPPGHAYAIAAIGLIVENLPVVLHSNGAERRRCLQGLVNGQVAAGIAFYAAEPGICHGLSLRLKAATSLPEGFLMATLLPHLLEIAASVKPQAVGRLLDPIAGSEVHALTADELKAARATARIWEFFESLNAEMALPVPTSLADAGISEAQLNRILSTDSAALQDDAVKQMVARAQKGICLVDDPARIDA</sequence>
<evidence type="ECO:0000256" key="2">
    <source>
        <dbReference type="ARBA" id="ARBA00023002"/>
    </source>
</evidence>
<organism evidence="5 6">
    <name type="scientific">Desulfosarcina ovata subsp. ovata</name>
    <dbReference type="NCBI Taxonomy" id="2752305"/>
    <lineage>
        <taxon>Bacteria</taxon>
        <taxon>Pseudomonadati</taxon>
        <taxon>Thermodesulfobacteriota</taxon>
        <taxon>Desulfobacteria</taxon>
        <taxon>Desulfobacterales</taxon>
        <taxon>Desulfosarcinaceae</taxon>
        <taxon>Desulfosarcina</taxon>
    </lineage>
</organism>
<dbReference type="GO" id="GO:0004022">
    <property type="term" value="F:alcohol dehydrogenase (NAD+) activity"/>
    <property type="evidence" value="ECO:0007669"/>
    <property type="project" value="TreeGrafter"/>
</dbReference>
<dbReference type="Gene3D" id="1.20.1090.10">
    <property type="entry name" value="Dehydroquinate synthase-like - alpha domain"/>
    <property type="match status" value="1"/>
</dbReference>
<dbReference type="PANTHER" id="PTHR11496:SF102">
    <property type="entry name" value="ALCOHOL DEHYDROGENASE 4"/>
    <property type="match status" value="1"/>
</dbReference>
<dbReference type="Gene3D" id="3.40.50.1970">
    <property type="match status" value="1"/>
</dbReference>
<name>A0A5K8A403_9BACT</name>
<reference evidence="5 6" key="1">
    <citation type="submission" date="2019-11" db="EMBL/GenBank/DDBJ databases">
        <title>Comparative genomics of hydrocarbon-degrading Desulfosarcina strains.</title>
        <authorList>
            <person name="Watanabe M."/>
            <person name="Kojima H."/>
            <person name="Fukui M."/>
        </authorList>
    </citation>
    <scope>NUCLEOTIDE SEQUENCE [LARGE SCALE GENOMIC DNA]</scope>
    <source>
        <strain evidence="6">oXyS1</strain>
    </source>
</reference>
<gene>
    <name evidence="5" type="primary">dhaT_1</name>
    <name evidence="5" type="ORF">DSCOOX_05030</name>
</gene>
<feature type="domain" description="Alcohol dehydrogenase iron-type/glycerol dehydrogenase GldA" evidence="3">
    <location>
        <begin position="10"/>
        <end position="167"/>
    </location>
</feature>
<evidence type="ECO:0000313" key="5">
    <source>
        <dbReference type="EMBL" id="BBO87323.1"/>
    </source>
</evidence>
<evidence type="ECO:0000259" key="4">
    <source>
        <dbReference type="Pfam" id="PF25137"/>
    </source>
</evidence>
<keyword evidence="2" id="KW-0560">Oxidoreductase</keyword>
<proteinExistence type="inferred from homology"/>
<evidence type="ECO:0000259" key="3">
    <source>
        <dbReference type="Pfam" id="PF00465"/>
    </source>
</evidence>
<dbReference type="RefSeq" id="WP_155308792.1">
    <property type="nucleotide sequence ID" value="NZ_AP021879.1"/>
</dbReference>
<evidence type="ECO:0000313" key="6">
    <source>
        <dbReference type="Proteomes" id="UP000422108"/>
    </source>
</evidence>
<dbReference type="InterPro" id="IPR039697">
    <property type="entry name" value="Alcohol_dehydrogenase_Fe"/>
</dbReference>
<accession>A0A5K8A403</accession>